<organism evidence="2 3">
    <name type="scientific">Tetzosporium hominis</name>
    <dbReference type="NCBI Taxonomy" id="2020506"/>
    <lineage>
        <taxon>Bacteria</taxon>
        <taxon>Bacillati</taxon>
        <taxon>Bacillota</taxon>
        <taxon>Bacilli</taxon>
        <taxon>Bacillales</taxon>
        <taxon>Caryophanaceae</taxon>
        <taxon>Tetzosporium</taxon>
    </lineage>
</organism>
<keyword evidence="1" id="KW-0472">Membrane</keyword>
<keyword evidence="3" id="KW-1185">Reference proteome</keyword>
<keyword evidence="1" id="KW-1133">Transmembrane helix</keyword>
<dbReference type="Proteomes" id="UP000217065">
    <property type="component" value="Unassembled WGS sequence"/>
</dbReference>
<accession>A0A264W0E7</accession>
<proteinExistence type="predicted"/>
<evidence type="ECO:0000256" key="1">
    <source>
        <dbReference type="SAM" id="Phobius"/>
    </source>
</evidence>
<comment type="caution">
    <text evidence="2">The sequence shown here is derived from an EMBL/GenBank/DDBJ whole genome shotgun (WGS) entry which is preliminary data.</text>
</comment>
<evidence type="ECO:0000313" key="3">
    <source>
        <dbReference type="Proteomes" id="UP000217065"/>
    </source>
</evidence>
<evidence type="ECO:0000313" key="2">
    <source>
        <dbReference type="EMBL" id="OZS77033.1"/>
    </source>
</evidence>
<dbReference type="AlphaFoldDB" id="A0A264W0E7"/>
<gene>
    <name evidence="2" type="ORF">CF394_13885</name>
</gene>
<sequence length="511" mass="58890">MEEHDLERRLAKLKQSYEHLEMQANPKAITAKLKEEQGVEPKVVKKKFAWRVPLIAAAAVLVMFIISATYLQNELTASTSEEGVTEFGPASYEKYAESLDIYYEQLKAKQLARSGLDEQQFNAISTMKSAEEYYKSNRDSFMKKQLITDPATLYTKVTGELERMMKLPEDLIEDVHKTNGTLPLDVAESGKILGDYFALKDKVLAATALDTEYKPLLTAEEQKALKEIVDPKWHPIIRLEQFTVMYDDVHGLPIEEASEFFAELEASYSDPDIQLLDNKYQVVAVLYRALFGSFETEPIFKKSGVPEEFRMAWKEFASQPESTISHRIFAPIVEEMESSNWTSSPTWEATTMERLAGMVEKLDGATSEQLSYVGEVQLVDADFSSRVHELFKRNSMKVGPDKYADASPFEIIGLYYYYEELGERYLQYDMLLDDPNFFTISFEEYETWPMNEGRKLSDFTKSLSFVSYDMDFARIEMQLTDESAKEFGQEYMTFQLYWTKDGWKVPLMPTQ</sequence>
<dbReference type="EMBL" id="NOKQ01000310">
    <property type="protein sequence ID" value="OZS77033.1"/>
    <property type="molecule type" value="Genomic_DNA"/>
</dbReference>
<reference evidence="2 3" key="1">
    <citation type="submission" date="2017-07" db="EMBL/GenBank/DDBJ databases">
        <title>Tetzosporium hominis gen.nov. sp.nov.</title>
        <authorList>
            <person name="Tetz G."/>
            <person name="Tetz V."/>
        </authorList>
    </citation>
    <scope>NUCLEOTIDE SEQUENCE [LARGE SCALE GENOMIC DNA]</scope>
    <source>
        <strain evidence="2 3">VT-49</strain>
    </source>
</reference>
<dbReference type="RefSeq" id="WP_094944410.1">
    <property type="nucleotide sequence ID" value="NZ_NOKQ01000310.1"/>
</dbReference>
<dbReference type="OrthoDB" id="2725889at2"/>
<protein>
    <submittedName>
        <fullName evidence="2">Uncharacterized protein</fullName>
    </submittedName>
</protein>
<keyword evidence="1" id="KW-0812">Transmembrane</keyword>
<feature type="transmembrane region" description="Helical" evidence="1">
    <location>
        <begin position="52"/>
        <end position="71"/>
    </location>
</feature>
<name>A0A264W0E7_9BACL</name>